<dbReference type="Proteomes" id="UP000198937">
    <property type="component" value="Unassembled WGS sequence"/>
</dbReference>
<dbReference type="GO" id="GO:0005886">
    <property type="term" value="C:plasma membrane"/>
    <property type="evidence" value="ECO:0007669"/>
    <property type="project" value="UniProtKB-SubCell"/>
</dbReference>
<dbReference type="Gene3D" id="1.25.60.10">
    <property type="entry name" value="MgtE N-terminal domain-like"/>
    <property type="match status" value="1"/>
</dbReference>
<dbReference type="InterPro" id="IPR006669">
    <property type="entry name" value="MgtE_transporter"/>
</dbReference>
<dbReference type="Gene3D" id="3.10.580.10">
    <property type="entry name" value="CBS-domain"/>
    <property type="match status" value="1"/>
</dbReference>
<evidence type="ECO:0000256" key="1">
    <source>
        <dbReference type="ARBA" id="ARBA00004141"/>
    </source>
</evidence>
<dbReference type="InterPro" id="IPR046342">
    <property type="entry name" value="CBS_dom_sf"/>
</dbReference>
<keyword evidence="4 9" id="KW-0812">Transmembrane</keyword>
<evidence type="ECO:0000256" key="9">
    <source>
        <dbReference type="RuleBase" id="RU362011"/>
    </source>
</evidence>
<proteinExistence type="inferred from homology"/>
<dbReference type="GO" id="GO:0015095">
    <property type="term" value="F:magnesium ion transmembrane transporter activity"/>
    <property type="evidence" value="ECO:0007669"/>
    <property type="project" value="UniProtKB-UniRule"/>
</dbReference>
<keyword evidence="9" id="KW-1003">Cell membrane</keyword>
<dbReference type="SMART" id="SM00924">
    <property type="entry name" value="MgtE_N"/>
    <property type="match status" value="1"/>
</dbReference>
<evidence type="ECO:0000313" key="12">
    <source>
        <dbReference type="Proteomes" id="UP000198937"/>
    </source>
</evidence>
<evidence type="ECO:0000259" key="10">
    <source>
        <dbReference type="PROSITE" id="PS51371"/>
    </source>
</evidence>
<keyword evidence="7 9" id="KW-0472">Membrane</keyword>
<comment type="subunit">
    <text evidence="9">Homodimer.</text>
</comment>
<dbReference type="InterPro" id="IPR000644">
    <property type="entry name" value="CBS_dom"/>
</dbReference>
<feature type="transmembrane region" description="Helical" evidence="9">
    <location>
        <begin position="360"/>
        <end position="380"/>
    </location>
</feature>
<comment type="similarity">
    <text evidence="2 9">Belongs to the SLC41A transporter family.</text>
</comment>
<dbReference type="NCBIfam" id="TIGR00400">
    <property type="entry name" value="mgtE"/>
    <property type="match status" value="1"/>
</dbReference>
<accession>A0A1C6VB90</accession>
<keyword evidence="8" id="KW-0129">CBS domain</keyword>
<dbReference type="InterPro" id="IPR006667">
    <property type="entry name" value="SLC41_membr_dom"/>
</dbReference>
<dbReference type="Pfam" id="PF03448">
    <property type="entry name" value="MgtE_N"/>
    <property type="match status" value="1"/>
</dbReference>
<feature type="transmembrane region" description="Helical" evidence="9">
    <location>
        <begin position="386"/>
        <end position="410"/>
    </location>
</feature>
<dbReference type="RefSeq" id="WP_217628873.1">
    <property type="nucleotide sequence ID" value="NZ_BMMJ01000007.1"/>
</dbReference>
<dbReference type="SUPFAM" id="SSF54631">
    <property type="entry name" value="CBS-domain pair"/>
    <property type="match status" value="1"/>
</dbReference>
<keyword evidence="9" id="KW-0479">Metal-binding</keyword>
<protein>
    <recommendedName>
        <fullName evidence="9">Magnesium transporter MgtE</fullName>
    </recommendedName>
</protein>
<name>A0A1C6VB90_9ACTN</name>
<sequence length="447" mass="47233">MSAATTEENLRGLLDRHDLAGVRRWLDAYPPHVIADELARLDRASAGVPFRLLDKDRALAVFEELEPVDQQAILAGLRDQAFHDLVEAMDPDDRARMLREAPAKVAQRVLAGLSAHERELTATLLGYPAGSVGQIMAPEVVALPGRLTAGQALHLVREAGAAAETIYTLPVVDPGRCLVGVTGLREIVLSPADRPVAELVDTDVPRVYATEPAEQAARLMRETNALALPVVDSEDRLVGLLTIDDAVEVIEAADTEDVTRQAASGPWPGHYMSVSVWRLARSRAPWLLLLIVASVLTVNVLQVFESTLESVTALALFIPLLVGTGGNAGAQAATSAVRALAVGELRGSDLPAVIWREARVGLLLGGLLALVGLTLGTVLVGGDVALVVGLSLVVICAWAATVGATMPMLAKRLRIDPAVVSAPMLTTLVDATGLIIYFLVAQAVLAL</sequence>
<evidence type="ECO:0000256" key="7">
    <source>
        <dbReference type="ARBA" id="ARBA00023136"/>
    </source>
</evidence>
<evidence type="ECO:0000256" key="5">
    <source>
        <dbReference type="ARBA" id="ARBA00022842"/>
    </source>
</evidence>
<dbReference type="Gene3D" id="1.10.357.20">
    <property type="entry name" value="SLC41 divalent cation transporters, integral membrane domain"/>
    <property type="match status" value="1"/>
</dbReference>
<dbReference type="PANTHER" id="PTHR43773:SF1">
    <property type="entry name" value="MAGNESIUM TRANSPORTER MGTE"/>
    <property type="match status" value="1"/>
</dbReference>
<evidence type="ECO:0000256" key="8">
    <source>
        <dbReference type="PROSITE-ProRule" id="PRU00703"/>
    </source>
</evidence>
<evidence type="ECO:0000256" key="4">
    <source>
        <dbReference type="ARBA" id="ARBA00022692"/>
    </source>
</evidence>
<dbReference type="Pfam" id="PF00571">
    <property type="entry name" value="CBS"/>
    <property type="match status" value="2"/>
</dbReference>
<comment type="function">
    <text evidence="9">Acts as a magnesium transporter.</text>
</comment>
<feature type="domain" description="CBS" evidence="10">
    <location>
        <begin position="200"/>
        <end position="258"/>
    </location>
</feature>
<evidence type="ECO:0000313" key="11">
    <source>
        <dbReference type="EMBL" id="SCL63589.1"/>
    </source>
</evidence>
<dbReference type="PANTHER" id="PTHR43773">
    <property type="entry name" value="MAGNESIUM TRANSPORTER MGTE"/>
    <property type="match status" value="1"/>
</dbReference>
<dbReference type="GO" id="GO:0046872">
    <property type="term" value="F:metal ion binding"/>
    <property type="evidence" value="ECO:0007669"/>
    <property type="project" value="UniProtKB-KW"/>
</dbReference>
<organism evidence="11 12">
    <name type="scientific">Micromonospora yangpuensis</name>
    <dbReference type="NCBI Taxonomy" id="683228"/>
    <lineage>
        <taxon>Bacteria</taxon>
        <taxon>Bacillati</taxon>
        <taxon>Actinomycetota</taxon>
        <taxon>Actinomycetes</taxon>
        <taxon>Micromonosporales</taxon>
        <taxon>Micromonosporaceae</taxon>
        <taxon>Micromonospora</taxon>
    </lineage>
</organism>
<dbReference type="AlphaFoldDB" id="A0A1C6VB90"/>
<dbReference type="PROSITE" id="PS51371">
    <property type="entry name" value="CBS"/>
    <property type="match status" value="1"/>
</dbReference>
<dbReference type="InterPro" id="IPR038076">
    <property type="entry name" value="MgtE_N_sf"/>
</dbReference>
<dbReference type="CDD" id="cd04606">
    <property type="entry name" value="CBS_pair_Mg_transporter"/>
    <property type="match status" value="1"/>
</dbReference>
<evidence type="ECO:0000256" key="3">
    <source>
        <dbReference type="ARBA" id="ARBA00022448"/>
    </source>
</evidence>
<evidence type="ECO:0000256" key="2">
    <source>
        <dbReference type="ARBA" id="ARBA00009749"/>
    </source>
</evidence>
<evidence type="ECO:0000256" key="6">
    <source>
        <dbReference type="ARBA" id="ARBA00022989"/>
    </source>
</evidence>
<keyword evidence="3 9" id="KW-0813">Transport</keyword>
<gene>
    <name evidence="11" type="ORF">GA0070617_5248</name>
</gene>
<dbReference type="SMART" id="SM00116">
    <property type="entry name" value="CBS"/>
    <property type="match status" value="2"/>
</dbReference>
<feature type="transmembrane region" description="Helical" evidence="9">
    <location>
        <begin position="286"/>
        <end position="304"/>
    </location>
</feature>
<dbReference type="SUPFAM" id="SSF158791">
    <property type="entry name" value="MgtE N-terminal domain-like"/>
    <property type="match status" value="1"/>
</dbReference>
<keyword evidence="6 9" id="KW-1133">Transmembrane helix</keyword>
<dbReference type="EMBL" id="FMIA01000002">
    <property type="protein sequence ID" value="SCL63589.1"/>
    <property type="molecule type" value="Genomic_DNA"/>
</dbReference>
<dbReference type="SUPFAM" id="SSF161093">
    <property type="entry name" value="MgtE membrane domain-like"/>
    <property type="match status" value="1"/>
</dbReference>
<dbReference type="InterPro" id="IPR036739">
    <property type="entry name" value="SLC41_membr_dom_sf"/>
</dbReference>
<dbReference type="Pfam" id="PF01769">
    <property type="entry name" value="MgtE"/>
    <property type="match status" value="1"/>
</dbReference>
<keyword evidence="5 9" id="KW-0460">Magnesium</keyword>
<feature type="transmembrane region" description="Helical" evidence="9">
    <location>
        <begin position="316"/>
        <end position="340"/>
    </location>
</feature>
<comment type="subcellular location">
    <subcellularLocation>
        <location evidence="9">Cell membrane</location>
        <topology evidence="9">Multi-pass membrane protein</topology>
    </subcellularLocation>
    <subcellularLocation>
        <location evidence="1">Membrane</location>
        <topology evidence="1">Multi-pass membrane protein</topology>
    </subcellularLocation>
</comment>
<keyword evidence="12" id="KW-1185">Reference proteome</keyword>
<dbReference type="InterPro" id="IPR006668">
    <property type="entry name" value="Mg_transptr_MgtE_intracell_dom"/>
</dbReference>
<dbReference type="STRING" id="683228.GA0070617_5248"/>
<reference evidence="11 12" key="1">
    <citation type="submission" date="2016-06" db="EMBL/GenBank/DDBJ databases">
        <authorList>
            <person name="Kjaerup R.B."/>
            <person name="Dalgaard T.S."/>
            <person name="Juul-Madsen H.R."/>
        </authorList>
    </citation>
    <scope>NUCLEOTIDE SEQUENCE [LARGE SCALE GENOMIC DNA]</scope>
    <source>
        <strain evidence="11 12">DSM 45577</strain>
    </source>
</reference>
<feature type="transmembrane region" description="Helical" evidence="9">
    <location>
        <begin position="422"/>
        <end position="445"/>
    </location>
</feature>